<gene>
    <name evidence="1" type="ORF">VVAX_03784</name>
</gene>
<accession>A0A679JG56</accession>
<dbReference type="AlphaFoldDB" id="A0A679JG56"/>
<dbReference type="EMBL" id="LR743507">
    <property type="protein sequence ID" value="CAA2106528.1"/>
    <property type="molecule type" value="Genomic_DNA"/>
</dbReference>
<sequence length="99" mass="10070">MAAGCAPVEVRESRNIEAVLSASRGEPPEALARKLAAQGYDCTTGEGATSGKQGALQCSSRKGNLWPPYSCIFRVDLTTGEQAGSTGASPSVSHACAGL</sequence>
<protein>
    <submittedName>
        <fullName evidence="1">Uncharacterized protein</fullName>
    </submittedName>
</protein>
<name>A0A679JG56_VARPD</name>
<proteinExistence type="predicted"/>
<reference evidence="1" key="1">
    <citation type="submission" date="2019-12" db="EMBL/GenBank/DDBJ databases">
        <authorList>
            <person name="Cremers G."/>
        </authorList>
    </citation>
    <scope>NUCLEOTIDE SEQUENCE</scope>
    <source>
        <strain evidence="1">Vvax</strain>
    </source>
</reference>
<organism evidence="1">
    <name type="scientific">Variovorax paradoxus</name>
    <dbReference type="NCBI Taxonomy" id="34073"/>
    <lineage>
        <taxon>Bacteria</taxon>
        <taxon>Pseudomonadati</taxon>
        <taxon>Pseudomonadota</taxon>
        <taxon>Betaproteobacteria</taxon>
        <taxon>Burkholderiales</taxon>
        <taxon>Comamonadaceae</taxon>
        <taxon>Variovorax</taxon>
    </lineage>
</organism>
<evidence type="ECO:0000313" key="1">
    <source>
        <dbReference type="EMBL" id="CAA2106528.1"/>
    </source>
</evidence>